<protein>
    <submittedName>
        <fullName evidence="2">Uncharacterized protein</fullName>
    </submittedName>
</protein>
<dbReference type="EMBL" id="WTUW01000009">
    <property type="protein sequence ID" value="MZR32002.1"/>
    <property type="molecule type" value="Genomic_DNA"/>
</dbReference>
<accession>A0A6L8WC57</accession>
<keyword evidence="1" id="KW-0732">Signal</keyword>
<sequence>MILKAFVRLVAMSVVIGQSATAFAHDYKVAIADLVESEIRDWAQVDEVVNAIREQNKLSTTLSQADIDARDRQWREEVKVDNHKMIKAVLSNSLSSYLKSIKTDSHGKYTEIIVMDKKGLNVGQSDITSDYWQGDEDKWLKSYGAGPKGVLITEVDFDDSQQDYFSQVSISIVDPATYKAIGAVTVSIDIGKLE</sequence>
<reference evidence="2 3" key="1">
    <citation type="submission" date="2019-12" db="EMBL/GenBank/DDBJ databases">
        <title>Snethiella sp. nov. sp. isolated from sea sand.</title>
        <authorList>
            <person name="Kim J."/>
            <person name="Jeong S.E."/>
            <person name="Jung H.S."/>
            <person name="Jeon C.O."/>
        </authorList>
    </citation>
    <scope>NUCLEOTIDE SEQUENCE [LARGE SCALE GENOMIC DNA]</scope>
    <source>
        <strain evidence="2 3">DP05</strain>
    </source>
</reference>
<evidence type="ECO:0000313" key="2">
    <source>
        <dbReference type="EMBL" id="MZR32002.1"/>
    </source>
</evidence>
<name>A0A6L8WC57_9PROT</name>
<evidence type="ECO:0000313" key="3">
    <source>
        <dbReference type="Proteomes" id="UP000476030"/>
    </source>
</evidence>
<gene>
    <name evidence="2" type="ORF">GQE98_15290</name>
</gene>
<feature type="signal peptide" evidence="1">
    <location>
        <begin position="1"/>
        <end position="24"/>
    </location>
</feature>
<evidence type="ECO:0000256" key="1">
    <source>
        <dbReference type="SAM" id="SignalP"/>
    </source>
</evidence>
<feature type="chain" id="PRO_5027103068" evidence="1">
    <location>
        <begin position="25"/>
        <end position="194"/>
    </location>
</feature>
<organism evidence="2 3">
    <name type="scientific">Sneathiella litorea</name>
    <dbReference type="NCBI Taxonomy" id="2606216"/>
    <lineage>
        <taxon>Bacteria</taxon>
        <taxon>Pseudomonadati</taxon>
        <taxon>Pseudomonadota</taxon>
        <taxon>Alphaproteobacteria</taxon>
        <taxon>Sneathiellales</taxon>
        <taxon>Sneathiellaceae</taxon>
        <taxon>Sneathiella</taxon>
    </lineage>
</organism>
<dbReference type="RefSeq" id="WP_161316581.1">
    <property type="nucleotide sequence ID" value="NZ_WTUW01000009.1"/>
</dbReference>
<dbReference type="AlphaFoldDB" id="A0A6L8WC57"/>
<comment type="caution">
    <text evidence="2">The sequence shown here is derived from an EMBL/GenBank/DDBJ whole genome shotgun (WGS) entry which is preliminary data.</text>
</comment>
<proteinExistence type="predicted"/>
<keyword evidence="3" id="KW-1185">Reference proteome</keyword>
<dbReference type="Proteomes" id="UP000476030">
    <property type="component" value="Unassembled WGS sequence"/>
</dbReference>